<feature type="non-terminal residue" evidence="6">
    <location>
        <position position="610"/>
    </location>
</feature>
<evidence type="ECO:0000313" key="6">
    <source>
        <dbReference type="EMBL" id="NXS24786.1"/>
    </source>
</evidence>
<keyword evidence="3" id="KW-0472">Membrane</keyword>
<protein>
    <submittedName>
        <fullName evidence="6">IMPG2 protein</fullName>
    </submittedName>
</protein>
<dbReference type="PROSITE" id="PS50026">
    <property type="entry name" value="EGF_3"/>
    <property type="match status" value="1"/>
</dbReference>
<feature type="region of interest" description="Disordered" evidence="2">
    <location>
        <begin position="1"/>
        <end position="40"/>
    </location>
</feature>
<dbReference type="Proteomes" id="UP000537747">
    <property type="component" value="Unassembled WGS sequence"/>
</dbReference>
<feature type="region of interest" description="Disordered" evidence="2">
    <location>
        <begin position="294"/>
        <end position="358"/>
    </location>
</feature>
<evidence type="ECO:0000256" key="2">
    <source>
        <dbReference type="SAM" id="MobiDB-lite"/>
    </source>
</evidence>
<feature type="non-terminal residue" evidence="6">
    <location>
        <position position="1"/>
    </location>
</feature>
<reference evidence="6 7" key="1">
    <citation type="submission" date="2019-09" db="EMBL/GenBank/DDBJ databases">
        <title>Bird 10,000 Genomes (B10K) Project - Family phase.</title>
        <authorList>
            <person name="Zhang G."/>
        </authorList>
    </citation>
    <scope>NUCLEOTIDE SEQUENCE [LARGE SCALE GENOMIC DNA]</scope>
    <source>
        <strain evidence="6">B10K-DU-002-82</strain>
    </source>
</reference>
<keyword evidence="1" id="KW-0245">EGF-like domain</keyword>
<sequence length="610" mass="62352">PGLSGGQGFASRPQEGPHPTPHPSALSLGPGGDPLASTAWPAVGTGPALLPATHRGLGLPLPTTMASHPGVTSPGQGEAEDLTTVVLGPPDQGGPPEHSHIPLSPSAIPGQPPVPVTPGSTAVAQGAVTHTSPGSPHIQLSPQSAPASVSAVTLLSTPLPSPGTGWGVLGFSPTVGTPLEDFSPGLPNSRSRMGPAESPPSLGGSQVGVGSLAPPSAPGPPQQPALFQTVSSQPASSLGPTTAIGVTASGVTATITTAASPEWLGDMGTVTPEPGAAVLQRDVVGLTWGSPTHVPTVMPVPPQQPTDSHGTLAHAGGPGSPPAAVDPESPPAAVDTDLAQPSFSPGGRRDTDSPQVTPAGVGRAAQVFIVEDQPPLLRASLLRIPCELVLDMAFIPALQDPGSHERQELLHNFNQTVTPLFTSVPGFLRLEVTEIRWGSVLLRYDALFAAEQLPVPGLDELLEAALGSASAQPGLAVGTAPVLRHAALARPLDPCAVLFACPSGFACVSRADGNVTCTSLCHRDYCKNHGICTHARDQQPRCRCPVGSDFWFMGLRCDYRVTQQSLLGMAAGVLLSIVLLGAVLAAIAVRRFKALLLEARADQTRSRWER</sequence>
<dbReference type="InterPro" id="IPR000742">
    <property type="entry name" value="EGF"/>
</dbReference>
<comment type="caution">
    <text evidence="6">The sequence shown here is derived from an EMBL/GenBank/DDBJ whole genome shotgun (WGS) entry which is preliminary data.</text>
</comment>
<feature type="compositionally biased region" description="Low complexity" evidence="2">
    <location>
        <begin position="199"/>
        <end position="214"/>
    </location>
</feature>
<gene>
    <name evidence="6" type="primary">Impg2_1</name>
    <name evidence="6" type="ORF">MYSCRO_R11684</name>
</gene>
<dbReference type="PANTHER" id="PTHR15381">
    <property type="entry name" value="CHONDROITIN SULFATE PROTEOGLYCAN 5 -RELATED"/>
    <property type="match status" value="1"/>
</dbReference>
<keyword evidence="7" id="KW-1185">Reference proteome</keyword>
<feature type="compositionally biased region" description="Polar residues" evidence="2">
    <location>
        <begin position="228"/>
        <end position="238"/>
    </location>
</feature>
<dbReference type="InterPro" id="IPR036364">
    <property type="entry name" value="SEA_dom_sf"/>
</dbReference>
<feature type="transmembrane region" description="Helical" evidence="3">
    <location>
        <begin position="566"/>
        <end position="589"/>
    </location>
</feature>
<feature type="region of interest" description="Disordered" evidence="2">
    <location>
        <begin position="179"/>
        <end position="238"/>
    </location>
</feature>
<evidence type="ECO:0000313" key="7">
    <source>
        <dbReference type="Proteomes" id="UP000537747"/>
    </source>
</evidence>
<dbReference type="AlphaFoldDB" id="A0A7L2SUQ6"/>
<dbReference type="EMBL" id="VYZQ01241795">
    <property type="protein sequence ID" value="NXS24786.1"/>
    <property type="molecule type" value="Genomic_DNA"/>
</dbReference>
<proteinExistence type="predicted"/>
<evidence type="ECO:0000256" key="3">
    <source>
        <dbReference type="SAM" id="Phobius"/>
    </source>
</evidence>
<evidence type="ECO:0000256" key="1">
    <source>
        <dbReference type="PROSITE-ProRule" id="PRU00076"/>
    </source>
</evidence>
<dbReference type="PROSITE" id="PS50024">
    <property type="entry name" value="SEA"/>
    <property type="match status" value="1"/>
</dbReference>
<evidence type="ECO:0000259" key="4">
    <source>
        <dbReference type="PROSITE" id="PS50024"/>
    </source>
</evidence>
<dbReference type="OrthoDB" id="10055523at2759"/>
<dbReference type="SUPFAM" id="SSF82671">
    <property type="entry name" value="SEA domain"/>
    <property type="match status" value="1"/>
</dbReference>
<name>A0A7L2SUQ6_9PASS</name>
<dbReference type="GO" id="GO:0071944">
    <property type="term" value="C:cell periphery"/>
    <property type="evidence" value="ECO:0007669"/>
    <property type="project" value="UniProtKB-ARBA"/>
</dbReference>
<organism evidence="6 7">
    <name type="scientific">Mystacornis crossleyi</name>
    <dbReference type="NCBI Taxonomy" id="98133"/>
    <lineage>
        <taxon>Eukaryota</taxon>
        <taxon>Metazoa</taxon>
        <taxon>Chordata</taxon>
        <taxon>Craniata</taxon>
        <taxon>Vertebrata</taxon>
        <taxon>Euteleostomi</taxon>
        <taxon>Archelosauria</taxon>
        <taxon>Archosauria</taxon>
        <taxon>Dinosauria</taxon>
        <taxon>Saurischia</taxon>
        <taxon>Theropoda</taxon>
        <taxon>Coelurosauria</taxon>
        <taxon>Aves</taxon>
        <taxon>Neognathae</taxon>
        <taxon>Neoaves</taxon>
        <taxon>Telluraves</taxon>
        <taxon>Australaves</taxon>
        <taxon>Passeriformes</taxon>
        <taxon>Sylvioidea</taxon>
        <taxon>Timaliidae</taxon>
        <taxon>Mystacornis</taxon>
    </lineage>
</organism>
<dbReference type="PANTHER" id="PTHR15381:SF1">
    <property type="entry name" value="CHONDROITIN SULFATE PROTEOGLYCAN 5"/>
    <property type="match status" value="1"/>
</dbReference>
<evidence type="ECO:0000259" key="5">
    <source>
        <dbReference type="PROSITE" id="PS50026"/>
    </source>
</evidence>
<feature type="domain" description="EGF-like" evidence="5">
    <location>
        <begin position="518"/>
        <end position="558"/>
    </location>
</feature>
<keyword evidence="3" id="KW-0812">Transmembrane</keyword>
<dbReference type="InterPro" id="IPR000082">
    <property type="entry name" value="SEA_dom"/>
</dbReference>
<keyword evidence="3" id="KW-1133">Transmembrane helix</keyword>
<feature type="domain" description="SEA" evidence="4">
    <location>
        <begin position="378"/>
        <end position="494"/>
    </location>
</feature>
<comment type="caution">
    <text evidence="1">Lacks conserved residue(s) required for the propagation of feature annotation.</text>
</comment>
<accession>A0A7L2SUQ6</accession>